<reference evidence="13 14" key="1">
    <citation type="journal article" date="2009" name="Science">
        <title>Green evolution and dynamic adaptations revealed by genomes of the marine picoeukaryotes Micromonas.</title>
        <authorList>
            <person name="Worden A.Z."/>
            <person name="Lee J.H."/>
            <person name="Mock T."/>
            <person name="Rouze P."/>
            <person name="Simmons M.P."/>
            <person name="Aerts A.L."/>
            <person name="Allen A.E."/>
            <person name="Cuvelier M.L."/>
            <person name="Derelle E."/>
            <person name="Everett M.V."/>
            <person name="Foulon E."/>
            <person name="Grimwood J."/>
            <person name="Gundlach H."/>
            <person name="Henrissat B."/>
            <person name="Napoli C."/>
            <person name="McDonald S.M."/>
            <person name="Parker M.S."/>
            <person name="Rombauts S."/>
            <person name="Salamov A."/>
            <person name="Von Dassow P."/>
            <person name="Badger J.H."/>
            <person name="Coutinho P.M."/>
            <person name="Demir E."/>
            <person name="Dubchak I."/>
            <person name="Gentemann C."/>
            <person name="Eikrem W."/>
            <person name="Gready J.E."/>
            <person name="John U."/>
            <person name="Lanier W."/>
            <person name="Lindquist E.A."/>
            <person name="Lucas S."/>
            <person name="Mayer K.F."/>
            <person name="Moreau H."/>
            <person name="Not F."/>
            <person name="Otillar R."/>
            <person name="Panaud O."/>
            <person name="Pangilinan J."/>
            <person name="Paulsen I."/>
            <person name="Piegu B."/>
            <person name="Poliakov A."/>
            <person name="Robbens S."/>
            <person name="Schmutz J."/>
            <person name="Toulza E."/>
            <person name="Wyss T."/>
            <person name="Zelensky A."/>
            <person name="Zhou K."/>
            <person name="Armbrust E.V."/>
            <person name="Bhattacharya D."/>
            <person name="Goodenough U.W."/>
            <person name="Van de Peer Y."/>
            <person name="Grigoriev I.V."/>
        </authorList>
    </citation>
    <scope>NUCLEOTIDE SEQUENCE [LARGE SCALE GENOMIC DNA]</scope>
    <source>
        <strain evidence="13 14">CCMP1545</strain>
    </source>
</reference>
<evidence type="ECO:0000256" key="5">
    <source>
        <dbReference type="ARBA" id="ARBA00018677"/>
    </source>
</evidence>
<evidence type="ECO:0000256" key="3">
    <source>
        <dbReference type="ARBA" id="ARBA00004637"/>
    </source>
</evidence>
<dbReference type="PANTHER" id="PTHR20900">
    <property type="entry name" value="NADH:UBIQUINONE OXIDOREDUCTASE B18-LIKE SUBUNIT"/>
    <property type="match status" value="1"/>
</dbReference>
<dbReference type="PANTHER" id="PTHR20900:SF0">
    <property type="entry name" value="NADH DEHYDROGENASE [UBIQUINONE] 1 BETA SUBCOMPLEX SUBUNIT 7"/>
    <property type="match status" value="1"/>
</dbReference>
<evidence type="ECO:0000256" key="10">
    <source>
        <dbReference type="ARBA" id="ARBA00023128"/>
    </source>
</evidence>
<dbReference type="GO" id="GO:0005743">
    <property type="term" value="C:mitochondrial inner membrane"/>
    <property type="evidence" value="ECO:0007669"/>
    <property type="project" value="UniProtKB-SubCell"/>
</dbReference>
<accession>C1N513</accession>
<keyword evidence="7" id="KW-0679">Respiratory chain</keyword>
<evidence type="ECO:0000256" key="9">
    <source>
        <dbReference type="ARBA" id="ARBA00022982"/>
    </source>
</evidence>
<dbReference type="EMBL" id="GG663747">
    <property type="protein sequence ID" value="EEH53028.1"/>
    <property type="molecule type" value="Genomic_DNA"/>
</dbReference>
<evidence type="ECO:0000256" key="7">
    <source>
        <dbReference type="ARBA" id="ARBA00022660"/>
    </source>
</evidence>
<keyword evidence="6" id="KW-0813">Transport</keyword>
<evidence type="ECO:0000256" key="4">
    <source>
        <dbReference type="ARBA" id="ARBA00008006"/>
    </source>
</evidence>
<comment type="subcellular location">
    <subcellularLocation>
        <location evidence="3">Mitochondrion inner membrane</location>
        <topology evidence="3">Peripheral membrane protein</topology>
    </subcellularLocation>
    <subcellularLocation>
        <location evidence="2">Mitochondrion intermembrane space</location>
    </subcellularLocation>
</comment>
<dbReference type="GO" id="GO:0005758">
    <property type="term" value="C:mitochondrial intermembrane space"/>
    <property type="evidence" value="ECO:0007669"/>
    <property type="project" value="UniProtKB-SubCell"/>
</dbReference>
<dbReference type="STRING" id="564608.C1N513"/>
<dbReference type="RefSeq" id="XP_003063089.1">
    <property type="nucleotide sequence ID" value="XM_003063043.1"/>
</dbReference>
<dbReference type="PROSITE" id="PS51808">
    <property type="entry name" value="CHCH"/>
    <property type="match status" value="1"/>
</dbReference>
<comment type="similarity">
    <text evidence="4">Belongs to the complex I NDUFB7 subunit family.</text>
</comment>
<evidence type="ECO:0000256" key="11">
    <source>
        <dbReference type="ARBA" id="ARBA00023136"/>
    </source>
</evidence>
<gene>
    <name evidence="13" type="ORF">MICPUCDRAFT_29495</name>
</gene>
<evidence type="ECO:0000256" key="8">
    <source>
        <dbReference type="ARBA" id="ARBA00022792"/>
    </source>
</evidence>
<keyword evidence="12" id="KW-1015">Disulfide bond</keyword>
<keyword evidence="10" id="KW-0496">Mitochondrion</keyword>
<keyword evidence="14" id="KW-1185">Reference proteome</keyword>
<dbReference type="Proteomes" id="UP000001876">
    <property type="component" value="Unassembled WGS sequence"/>
</dbReference>
<dbReference type="Pfam" id="PF05676">
    <property type="entry name" value="NDUF_B7"/>
    <property type="match status" value="1"/>
</dbReference>
<evidence type="ECO:0000256" key="12">
    <source>
        <dbReference type="ARBA" id="ARBA00023157"/>
    </source>
</evidence>
<organism evidence="14">
    <name type="scientific">Micromonas pusilla (strain CCMP1545)</name>
    <name type="common">Picoplanktonic green alga</name>
    <dbReference type="NCBI Taxonomy" id="564608"/>
    <lineage>
        <taxon>Eukaryota</taxon>
        <taxon>Viridiplantae</taxon>
        <taxon>Chlorophyta</taxon>
        <taxon>Mamiellophyceae</taxon>
        <taxon>Mamiellales</taxon>
        <taxon>Mamiellaceae</taxon>
        <taxon>Micromonas</taxon>
    </lineage>
</organism>
<protein>
    <recommendedName>
        <fullName evidence="5">NADH dehydrogenase [ubiquinone] 1 beta subcomplex subunit 7</fullName>
    </recommendedName>
</protein>
<evidence type="ECO:0000313" key="13">
    <source>
        <dbReference type="EMBL" id="EEH53028.1"/>
    </source>
</evidence>
<keyword evidence="9" id="KW-0249">Electron transport</keyword>
<dbReference type="AlphaFoldDB" id="C1N513"/>
<evidence type="ECO:0000256" key="2">
    <source>
        <dbReference type="ARBA" id="ARBA00004569"/>
    </source>
</evidence>
<proteinExistence type="inferred from homology"/>
<comment type="function">
    <text evidence="1">Accessory subunit of the mitochondrial membrane respiratory chain NADH dehydrogenase (Complex I), that is believed not to be involved in catalysis. Complex I functions in the transfer of electrons from NADH to the respiratory chain. The immediate electron acceptor for the enzyme is believed to be ubiquinone.</text>
</comment>
<dbReference type="OrthoDB" id="268414at2759"/>
<keyword evidence="8" id="KW-0999">Mitochondrion inner membrane</keyword>
<evidence type="ECO:0000313" key="14">
    <source>
        <dbReference type="Proteomes" id="UP000001876"/>
    </source>
</evidence>
<keyword evidence="11" id="KW-0472">Membrane</keyword>
<dbReference type="OMA" id="CQYDEYL"/>
<sequence length="79" mass="9142">MGGAGREMVATQKDMQDAKIDLAHRDFCAHLLIPLNECRKAEYYIPWKCGHERHAYEKCQYKEYMMRVAQQKAAKGAAH</sequence>
<name>C1N513_MICPC</name>
<dbReference type="InterPro" id="IPR008698">
    <property type="entry name" value="NDUB7"/>
</dbReference>
<dbReference type="GeneID" id="9688330"/>
<evidence type="ECO:0000256" key="1">
    <source>
        <dbReference type="ARBA" id="ARBA00003195"/>
    </source>
</evidence>
<evidence type="ECO:0000256" key="6">
    <source>
        <dbReference type="ARBA" id="ARBA00022448"/>
    </source>
</evidence>
<dbReference type="KEGG" id="mpp:MICPUCDRAFT_29495"/>
<dbReference type="eggNOG" id="KOG3468">
    <property type="taxonomic scope" value="Eukaryota"/>
</dbReference>